<accession>A0A385ED60</accession>
<reference evidence="1" key="2">
    <citation type="submission" date="2021-07" db="EMBL/GenBank/DDBJ databases">
        <title>Giant CbK-like Caulobacter bacteriophages have genetically divergent genomes.</title>
        <authorList>
            <person name="Wilson K."/>
            <person name="Ely B."/>
        </authorList>
    </citation>
    <scope>NUCLEOTIDE SEQUENCE</scope>
</reference>
<evidence type="ECO:0000313" key="1">
    <source>
        <dbReference type="EMBL" id="AXQ69713.1"/>
    </source>
</evidence>
<name>A0A385ED60_9CAUD</name>
<keyword evidence="2" id="KW-1185">Reference proteome</keyword>
<evidence type="ECO:0000313" key="2">
    <source>
        <dbReference type="Proteomes" id="UP000259683"/>
    </source>
</evidence>
<reference evidence="1" key="1">
    <citation type="submission" date="2018-07" db="EMBL/GenBank/DDBJ databases">
        <authorList>
            <person name="Wilson K.M."/>
            <person name="Ely B."/>
        </authorList>
    </citation>
    <scope>NUCLEOTIDE SEQUENCE</scope>
</reference>
<protein>
    <submittedName>
        <fullName evidence="1">Tail protein</fullName>
    </submittedName>
</protein>
<dbReference type="EMBL" id="MH588547">
    <property type="protein sequence ID" value="AXQ69713.1"/>
    <property type="molecule type" value="Genomic_DNA"/>
</dbReference>
<gene>
    <name evidence="1" type="ORF">CcrSC_gp131</name>
</gene>
<organism evidence="1 2">
    <name type="scientific">Caulobacter phage CcrSC</name>
    <dbReference type="NCBI Taxonomy" id="2283272"/>
    <lineage>
        <taxon>Viruses</taxon>
        <taxon>Duplodnaviria</taxon>
        <taxon>Heunggongvirae</taxon>
        <taxon>Uroviricota</taxon>
        <taxon>Caudoviricetes</taxon>
        <taxon>Jeanschmidtviridae</taxon>
        <taxon>Bertelyvirus</taxon>
        <taxon>Bertelyvirus SC</taxon>
    </lineage>
</organism>
<dbReference type="Proteomes" id="UP000259683">
    <property type="component" value="Segment"/>
</dbReference>
<sequence>MAISTDEKVDFLWKKIVYGATKTASAANKAGSNEAIPSPVVAFSDYVWTQSNLIPLSPPTDSTPIVEVWVGPERIKMTNDPTSPVNQSWLATILPPDLTSRIGDFVPPAFGTGYAVKVFIGDPSTGPAARIFPETTNEEWVFDYSAGVLNFPNSIPASKTATIGTGTVAVGTHGIYIEGYQYIGKTGGGAGELVIESGYDLPLGETATAGDGSWTDGAIPLTDDTKVSEAIDQLNEVLGLLVPAQPPAFPNAALSVSNGTGNSPRLATGVTDNSGASTITAGSAVTRITASGVSSNTYNDVGPGKGGNLALLVNGAIVGQRALVGTGDNGTYNGLVIADQKDYPVATPGFWKSIDISVNLAAALDGVNSFQLQHSGAGSTASVFFVKDNLTAAPALSTTSVIEQSAGAVAYSSSVPHYNTGAALTVAASMSNLAGETYYGGADPLTITGTNSIIAAQTYDYATLGVTTPIARQTTTPVVLTPVTVQINGTNVHASGTIQGSGKNAAGQSTAANMAATIINVKRGSAGARIDEMSIPVVGLGSLPNANNAVRVSAGSGDTPTGSTTAWNPANALATHEAAVVGGALKHDQTNYSTGVLPVGPDLSVGRSGAQYATFSFNRSARSGFKIVINGAYAGCWVKLPGVSTAQPNAPGGWWNAFQAYDGAGIPGEAGDPNAGCATGAVMNGGAGTFAITFGTESSTNATGNEILVRLKLNPGQTVTALSFTN</sequence>
<proteinExistence type="predicted"/>